<dbReference type="EMBL" id="JBEPMM010000006">
    <property type="protein sequence ID" value="MET3693087.1"/>
    <property type="molecule type" value="Genomic_DNA"/>
</dbReference>
<dbReference type="CDD" id="cd01918">
    <property type="entry name" value="HprK_C"/>
    <property type="match status" value="1"/>
</dbReference>
<dbReference type="Gene3D" id="3.40.50.300">
    <property type="entry name" value="P-loop containing nucleotide triphosphate hydrolases"/>
    <property type="match status" value="1"/>
</dbReference>
<keyword evidence="2" id="KW-0418">Kinase</keyword>
<accession>A0ABV2L5H4</accession>
<evidence type="ECO:0000259" key="1">
    <source>
        <dbReference type="Pfam" id="PF07475"/>
    </source>
</evidence>
<name>A0ABV2L5H4_9HYPH</name>
<gene>
    <name evidence="2" type="ORF">ABID43_002631</name>
</gene>
<evidence type="ECO:0000313" key="3">
    <source>
        <dbReference type="Proteomes" id="UP001549145"/>
    </source>
</evidence>
<comment type="caution">
    <text evidence="2">The sequence shown here is derived from an EMBL/GenBank/DDBJ whole genome shotgun (WGS) entry which is preliminary data.</text>
</comment>
<keyword evidence="3" id="KW-1185">Reference proteome</keyword>
<feature type="domain" description="HPr kinase/phosphorylase C-terminal" evidence="1">
    <location>
        <begin position="7"/>
        <end position="89"/>
    </location>
</feature>
<organism evidence="2 3">
    <name type="scientific">Methylobacterium goesingense</name>
    <dbReference type="NCBI Taxonomy" id="243690"/>
    <lineage>
        <taxon>Bacteria</taxon>
        <taxon>Pseudomonadati</taxon>
        <taxon>Pseudomonadota</taxon>
        <taxon>Alphaproteobacteria</taxon>
        <taxon>Hyphomicrobiales</taxon>
        <taxon>Methylobacteriaceae</taxon>
        <taxon>Methylobacterium</taxon>
    </lineage>
</organism>
<dbReference type="RefSeq" id="WP_238276364.1">
    <property type="nucleotide sequence ID" value="NZ_BPQL01000016.1"/>
</dbReference>
<reference evidence="2 3" key="1">
    <citation type="submission" date="2024-06" db="EMBL/GenBank/DDBJ databases">
        <title>Genomic Encyclopedia of Type Strains, Phase IV (KMG-IV): sequencing the most valuable type-strain genomes for metagenomic binning, comparative biology and taxonomic classification.</title>
        <authorList>
            <person name="Goeker M."/>
        </authorList>
    </citation>
    <scope>NUCLEOTIDE SEQUENCE [LARGE SCALE GENOMIC DNA]</scope>
    <source>
        <strain evidence="2 3">DSM 21331</strain>
    </source>
</reference>
<dbReference type="InterPro" id="IPR011104">
    <property type="entry name" value="Hpr_kin/Pase_C"/>
</dbReference>
<dbReference type="SUPFAM" id="SSF53795">
    <property type="entry name" value="PEP carboxykinase-like"/>
    <property type="match status" value="1"/>
</dbReference>
<dbReference type="InterPro" id="IPR027417">
    <property type="entry name" value="P-loop_NTPase"/>
</dbReference>
<keyword evidence="2" id="KW-0808">Transferase</keyword>
<protein>
    <submittedName>
        <fullName evidence="2">Serine kinase of HPr protein (Carbohydrate metabolism regulator)</fullName>
    </submittedName>
</protein>
<sequence length="170" mass="17425">MADAVAWVHASCVAVDGAGILIRGASGSGKSSLALLLLDRVDAARGNAGLVGDDRVGLTREGERILARPHPALGSRIEVRGLGLVPAAKTLTDAPVHLVVDLVEACPRLPDAPMQGVTLLGFARPGLVLDRAMLRAGLGPRLVLDALAGCPGVARMPQDPVLFLSPATEP</sequence>
<dbReference type="GO" id="GO:0016301">
    <property type="term" value="F:kinase activity"/>
    <property type="evidence" value="ECO:0007669"/>
    <property type="project" value="UniProtKB-KW"/>
</dbReference>
<dbReference type="Proteomes" id="UP001549145">
    <property type="component" value="Unassembled WGS sequence"/>
</dbReference>
<proteinExistence type="predicted"/>
<evidence type="ECO:0000313" key="2">
    <source>
        <dbReference type="EMBL" id="MET3693087.1"/>
    </source>
</evidence>
<dbReference type="Pfam" id="PF07475">
    <property type="entry name" value="Hpr_kinase_C"/>
    <property type="match status" value="1"/>
</dbReference>